<gene>
    <name evidence="1" type="ORF">CDAR_569511</name>
</gene>
<dbReference type="EMBL" id="BPLQ01010382">
    <property type="protein sequence ID" value="GIY50373.1"/>
    <property type="molecule type" value="Genomic_DNA"/>
</dbReference>
<accession>A0AAV4TZP4</accession>
<dbReference type="AlphaFoldDB" id="A0AAV4TZP4"/>
<name>A0AAV4TZP4_9ARAC</name>
<protein>
    <submittedName>
        <fullName evidence="1">Uncharacterized protein</fullName>
    </submittedName>
</protein>
<evidence type="ECO:0000313" key="2">
    <source>
        <dbReference type="Proteomes" id="UP001054837"/>
    </source>
</evidence>
<organism evidence="1 2">
    <name type="scientific">Caerostris darwini</name>
    <dbReference type="NCBI Taxonomy" id="1538125"/>
    <lineage>
        <taxon>Eukaryota</taxon>
        <taxon>Metazoa</taxon>
        <taxon>Ecdysozoa</taxon>
        <taxon>Arthropoda</taxon>
        <taxon>Chelicerata</taxon>
        <taxon>Arachnida</taxon>
        <taxon>Araneae</taxon>
        <taxon>Araneomorphae</taxon>
        <taxon>Entelegynae</taxon>
        <taxon>Araneoidea</taxon>
        <taxon>Araneidae</taxon>
        <taxon>Caerostris</taxon>
    </lineage>
</organism>
<evidence type="ECO:0000313" key="1">
    <source>
        <dbReference type="EMBL" id="GIY50373.1"/>
    </source>
</evidence>
<comment type="caution">
    <text evidence="1">The sequence shown here is derived from an EMBL/GenBank/DDBJ whole genome shotgun (WGS) entry which is preliminary data.</text>
</comment>
<dbReference type="Proteomes" id="UP001054837">
    <property type="component" value="Unassembled WGS sequence"/>
</dbReference>
<keyword evidence="2" id="KW-1185">Reference proteome</keyword>
<reference evidence="1 2" key="1">
    <citation type="submission" date="2021-06" db="EMBL/GenBank/DDBJ databases">
        <title>Caerostris darwini draft genome.</title>
        <authorList>
            <person name="Kono N."/>
            <person name="Arakawa K."/>
        </authorList>
    </citation>
    <scope>NUCLEOTIDE SEQUENCE [LARGE SCALE GENOMIC DNA]</scope>
</reference>
<proteinExistence type="predicted"/>
<sequence length="95" mass="11282">MRLKHNRKKFHIVAAARKEMGKDSRRLIANRQNFQYSKFRSENPSSIPPTSLEFDFRAIERKSSAFSLSIPKHSTRTGDNDFWQNVDFRFAWLAY</sequence>